<keyword evidence="6" id="KW-0408">Iron</keyword>
<comment type="cofactor">
    <cofactor evidence="1">
        <name>Fe(2+)</name>
        <dbReference type="ChEBI" id="CHEBI:29033"/>
    </cofactor>
</comment>
<dbReference type="FunFam" id="3.60.130.10:FF:000005">
    <property type="entry name" value="TfdA family taurine dioxygenase"/>
    <property type="match status" value="1"/>
</dbReference>
<feature type="compositionally biased region" description="Low complexity" evidence="7">
    <location>
        <begin position="75"/>
        <end position="126"/>
    </location>
</feature>
<dbReference type="InterPro" id="IPR051323">
    <property type="entry name" value="AtsK-like"/>
</dbReference>
<sequence length="474" mass="50992">MAPGAVENLPVAATPVDVAKEVATSEVVPVTEEVSAPAEAPTEAPVEAPAAGVAPAEATPIEAAPAVDAAALATTTAPATDTAPAETASAEAAPAETTPAETAPAETAPAETATEEAPAPAAASTPVWTHREPLKLSGALDEFKSIDLTPTIGTEFPEANLVDWLKSPNADALLRDLAITISQRGVVFFRNQSNLTNDLQKDVILRLGALTGRPATSSLHIHPLLNSERDLGGEDPQISTISSVQQEQYYRDAPGKASLSPKKQTRGSWHSDIAFEPVPADYTSLRLVQLPKTGGDTLWASGYDIYDSISKPYQQFLETLSVTFQQPLFGQIADRSGFKLYDKPRGAPENVGSELKAVHPVVRTNPVTGWKSIFPVGGHVSHINGVTEEESKSLLAWFLDLVYKNHDLQVRFKWQNENDLAIWDNRSVFHTATFDIRGQGDRFGNRAVGLGERPYYDPQSTSRREELGIEHGRR</sequence>
<accession>A0A0F2MF30</accession>
<dbReference type="Proteomes" id="UP000033710">
    <property type="component" value="Unassembled WGS sequence"/>
</dbReference>
<evidence type="ECO:0000313" key="9">
    <source>
        <dbReference type="EMBL" id="KJR88303.1"/>
    </source>
</evidence>
<dbReference type="KEGG" id="ssck:SPSK_07508"/>
<dbReference type="InterPro" id="IPR042098">
    <property type="entry name" value="TauD-like_sf"/>
</dbReference>
<evidence type="ECO:0000256" key="4">
    <source>
        <dbReference type="ARBA" id="ARBA00022964"/>
    </source>
</evidence>
<feature type="domain" description="TauD/TfdA-like" evidence="8">
    <location>
        <begin position="147"/>
        <end position="438"/>
    </location>
</feature>
<evidence type="ECO:0000256" key="6">
    <source>
        <dbReference type="ARBA" id="ARBA00023004"/>
    </source>
</evidence>
<evidence type="ECO:0000256" key="3">
    <source>
        <dbReference type="ARBA" id="ARBA00022723"/>
    </source>
</evidence>
<evidence type="ECO:0000256" key="7">
    <source>
        <dbReference type="SAM" id="MobiDB-lite"/>
    </source>
</evidence>
<keyword evidence="3" id="KW-0479">Metal-binding</keyword>
<keyword evidence="4" id="KW-0223">Dioxygenase</keyword>
<evidence type="ECO:0000259" key="8">
    <source>
        <dbReference type="Pfam" id="PF02668"/>
    </source>
</evidence>
<dbReference type="OrthoDB" id="10257314at2759"/>
<feature type="region of interest" description="Disordered" evidence="7">
    <location>
        <begin position="28"/>
        <end position="53"/>
    </location>
</feature>
<dbReference type="PANTHER" id="PTHR30468">
    <property type="entry name" value="ALPHA-KETOGLUTARATE-DEPENDENT SULFONATE DIOXYGENASE"/>
    <property type="match status" value="1"/>
</dbReference>
<dbReference type="Gene3D" id="3.60.130.10">
    <property type="entry name" value="Clavaminate synthase-like"/>
    <property type="match status" value="1"/>
</dbReference>
<reference evidence="9 10" key="2">
    <citation type="journal article" date="2015" name="Eukaryot. Cell">
        <title>Asexual propagation of a virulent clone complex in a human and feline outbreak of sporotrichosis.</title>
        <authorList>
            <person name="Teixeira Mde M."/>
            <person name="Rodrigues A.M."/>
            <person name="Tsui C.K."/>
            <person name="de Almeida L.G."/>
            <person name="Van Diepeningen A.D."/>
            <person name="van den Ende B.G."/>
            <person name="Fernandes G.F."/>
            <person name="Kano R."/>
            <person name="Hamelin R.C."/>
            <person name="Lopes-Bezerra L.M."/>
            <person name="Vasconcelos A.T."/>
            <person name="de Hoog S."/>
            <person name="de Camargo Z.P."/>
            <person name="Felipe M.S."/>
        </authorList>
    </citation>
    <scope>NUCLEOTIDE SEQUENCE [LARGE SCALE GENOMIC DNA]</scope>
    <source>
        <strain evidence="9 10">1099-18</strain>
    </source>
</reference>
<dbReference type="InterPro" id="IPR003819">
    <property type="entry name" value="TauD/TfdA-like"/>
</dbReference>
<comment type="similarity">
    <text evidence="2">Belongs to the TfdA dioxygenase family.</text>
</comment>
<feature type="compositionally biased region" description="Basic and acidic residues" evidence="7">
    <location>
        <begin position="462"/>
        <end position="474"/>
    </location>
</feature>
<dbReference type="RefSeq" id="XP_016590979.1">
    <property type="nucleotide sequence ID" value="XM_016734170.1"/>
</dbReference>
<dbReference type="GO" id="GO:0046872">
    <property type="term" value="F:metal ion binding"/>
    <property type="evidence" value="ECO:0007669"/>
    <property type="project" value="UniProtKB-KW"/>
</dbReference>
<feature type="region of interest" description="Disordered" evidence="7">
    <location>
        <begin position="450"/>
        <end position="474"/>
    </location>
</feature>
<feature type="region of interest" description="Disordered" evidence="7">
    <location>
        <begin position="75"/>
        <end position="128"/>
    </location>
</feature>
<dbReference type="AlphaFoldDB" id="A0A0F2MF30"/>
<dbReference type="GeneID" id="27669447"/>
<dbReference type="VEuPathDB" id="FungiDB:SPSK_07508"/>
<dbReference type="GO" id="GO:0016706">
    <property type="term" value="F:2-oxoglutarate-dependent dioxygenase activity"/>
    <property type="evidence" value="ECO:0007669"/>
    <property type="project" value="TreeGrafter"/>
</dbReference>
<reference evidence="9 10" key="1">
    <citation type="journal article" date="2014" name="BMC Genomics">
        <title>Comparative genomics of the major fungal agents of human and animal Sporotrichosis: Sporothrix schenckii and Sporothrix brasiliensis.</title>
        <authorList>
            <person name="Teixeira M.M."/>
            <person name="de Almeida L.G."/>
            <person name="Kubitschek-Barreira P."/>
            <person name="Alves F.L."/>
            <person name="Kioshima E.S."/>
            <person name="Abadio A.K."/>
            <person name="Fernandes L."/>
            <person name="Derengowski L.S."/>
            <person name="Ferreira K.S."/>
            <person name="Souza R.C."/>
            <person name="Ruiz J.C."/>
            <person name="de Andrade N.C."/>
            <person name="Paes H.C."/>
            <person name="Nicola A.M."/>
            <person name="Albuquerque P."/>
            <person name="Gerber A.L."/>
            <person name="Martins V.P."/>
            <person name="Peconick L.D."/>
            <person name="Neto A.V."/>
            <person name="Chaucanez C.B."/>
            <person name="Silva P.A."/>
            <person name="Cunha O.L."/>
            <person name="de Oliveira F.F."/>
            <person name="dos Santos T.C."/>
            <person name="Barros A.L."/>
            <person name="Soares M.A."/>
            <person name="de Oliveira L.M."/>
            <person name="Marini M.M."/>
            <person name="Villalobos-Duno H."/>
            <person name="Cunha M.M."/>
            <person name="de Hoog S."/>
            <person name="da Silveira J.F."/>
            <person name="Henrissat B."/>
            <person name="Nino-Vega G.A."/>
            <person name="Cisalpino P.S."/>
            <person name="Mora-Montes H.M."/>
            <person name="Almeida S.R."/>
            <person name="Stajich J.E."/>
            <person name="Lopes-Bezerra L.M."/>
            <person name="Vasconcelos A.T."/>
            <person name="Felipe M.S."/>
        </authorList>
    </citation>
    <scope>NUCLEOTIDE SEQUENCE [LARGE SCALE GENOMIC DNA]</scope>
    <source>
        <strain evidence="9 10">1099-18</strain>
    </source>
</reference>
<dbReference type="GO" id="GO:0005737">
    <property type="term" value="C:cytoplasm"/>
    <property type="evidence" value="ECO:0007669"/>
    <property type="project" value="TreeGrafter"/>
</dbReference>
<dbReference type="SUPFAM" id="SSF51197">
    <property type="entry name" value="Clavaminate synthase-like"/>
    <property type="match status" value="1"/>
</dbReference>
<protein>
    <recommendedName>
        <fullName evidence="8">TauD/TfdA-like domain-containing protein</fullName>
    </recommendedName>
</protein>
<gene>
    <name evidence="9" type="ORF">SPSK_07508</name>
</gene>
<dbReference type="EMBL" id="AXCR01000004">
    <property type="protein sequence ID" value="KJR88303.1"/>
    <property type="molecule type" value="Genomic_DNA"/>
</dbReference>
<dbReference type="PANTHER" id="PTHR30468:SF10">
    <property type="entry name" value="TAUD_TFDA-LIKE DOMAIN-CONTAINING PROTEIN"/>
    <property type="match status" value="1"/>
</dbReference>
<evidence type="ECO:0000256" key="1">
    <source>
        <dbReference type="ARBA" id="ARBA00001954"/>
    </source>
</evidence>
<organism evidence="9 10">
    <name type="scientific">Sporothrix schenckii 1099-18</name>
    <dbReference type="NCBI Taxonomy" id="1397361"/>
    <lineage>
        <taxon>Eukaryota</taxon>
        <taxon>Fungi</taxon>
        <taxon>Dikarya</taxon>
        <taxon>Ascomycota</taxon>
        <taxon>Pezizomycotina</taxon>
        <taxon>Sordariomycetes</taxon>
        <taxon>Sordariomycetidae</taxon>
        <taxon>Ophiostomatales</taxon>
        <taxon>Ophiostomataceae</taxon>
        <taxon>Sporothrix</taxon>
    </lineage>
</organism>
<evidence type="ECO:0000313" key="10">
    <source>
        <dbReference type="Proteomes" id="UP000033710"/>
    </source>
</evidence>
<evidence type="ECO:0000256" key="2">
    <source>
        <dbReference type="ARBA" id="ARBA00005896"/>
    </source>
</evidence>
<dbReference type="Pfam" id="PF02668">
    <property type="entry name" value="TauD"/>
    <property type="match status" value="1"/>
</dbReference>
<keyword evidence="5" id="KW-0560">Oxidoreductase</keyword>
<proteinExistence type="inferred from homology"/>
<comment type="caution">
    <text evidence="9">The sequence shown here is derived from an EMBL/GenBank/DDBJ whole genome shotgun (WGS) entry which is preliminary data.</text>
</comment>
<name>A0A0F2MF30_SPOSC</name>
<evidence type="ECO:0000256" key="5">
    <source>
        <dbReference type="ARBA" id="ARBA00023002"/>
    </source>
</evidence>